<gene>
    <name evidence="8" type="ORF">ET475_09595</name>
</gene>
<keyword evidence="5 8" id="KW-0378">Hydrolase</keyword>
<sequence>MPVFDQSFYQVRLEWGIDGLARLQPADVVVVVDVLRFTTAAADAASRGESLPLDHSGSVNGAPLAAAATGALVMAGSLRNAGAVARRIFAEQQRRGGRVTVAVLPAGERAKDAADAIRFAIEDQLGAGAIIAALSDLGIDHISPEAAVACESFRALRGAVRHLLTASGSGQELIERGLRDDVLHAAELDAVDAVPVLREGAFGPA</sequence>
<proteinExistence type="inferred from homology"/>
<dbReference type="InterPro" id="IPR005238">
    <property type="entry name" value="ComB-like"/>
</dbReference>
<protein>
    <recommendedName>
        <fullName evidence="4">Probable 2-phosphosulfolactate phosphatase</fullName>
        <ecNumber evidence="3">3.1.3.71</ecNumber>
    </recommendedName>
</protein>
<comment type="similarity">
    <text evidence="2">Belongs to the ComB family.</text>
</comment>
<dbReference type="Pfam" id="PF04029">
    <property type="entry name" value="2-ph_phosp"/>
    <property type="match status" value="1"/>
</dbReference>
<evidence type="ECO:0000256" key="4">
    <source>
        <dbReference type="ARBA" id="ARBA00021948"/>
    </source>
</evidence>
<comment type="cofactor">
    <cofactor evidence="1">
        <name>Mg(2+)</name>
        <dbReference type="ChEBI" id="CHEBI:18420"/>
    </cofactor>
</comment>
<accession>A0A4P6ED89</accession>
<evidence type="ECO:0000313" key="8">
    <source>
        <dbReference type="EMBL" id="QAY60215.1"/>
    </source>
</evidence>
<evidence type="ECO:0000256" key="6">
    <source>
        <dbReference type="ARBA" id="ARBA00022842"/>
    </source>
</evidence>
<organism evidence="8 9">
    <name type="scientific">Microbacterium protaetiae</name>
    <dbReference type="NCBI Taxonomy" id="2509458"/>
    <lineage>
        <taxon>Bacteria</taxon>
        <taxon>Bacillati</taxon>
        <taxon>Actinomycetota</taxon>
        <taxon>Actinomycetes</taxon>
        <taxon>Micrococcales</taxon>
        <taxon>Microbacteriaceae</taxon>
        <taxon>Microbacterium</taxon>
    </lineage>
</organism>
<dbReference type="GO" id="GO:0000287">
    <property type="term" value="F:magnesium ion binding"/>
    <property type="evidence" value="ECO:0007669"/>
    <property type="project" value="InterPro"/>
</dbReference>
<keyword evidence="6" id="KW-0460">Magnesium</keyword>
<dbReference type="OrthoDB" id="8588453at2"/>
<keyword evidence="9" id="KW-1185">Reference proteome</keyword>
<dbReference type="EC" id="3.1.3.71" evidence="3"/>
<dbReference type="InterPro" id="IPR036702">
    <property type="entry name" value="ComB-like_sf"/>
</dbReference>
<dbReference type="PANTHER" id="PTHR37311">
    <property type="entry name" value="2-PHOSPHOSULFOLACTATE PHOSPHATASE-RELATED"/>
    <property type="match status" value="1"/>
</dbReference>
<dbReference type="GO" id="GO:0050545">
    <property type="term" value="F:sulfopyruvate decarboxylase activity"/>
    <property type="evidence" value="ECO:0007669"/>
    <property type="project" value="TreeGrafter"/>
</dbReference>
<reference evidence="8 9" key="1">
    <citation type="submission" date="2019-01" db="EMBL/GenBank/DDBJ databases">
        <title>Genome sequencing of strain DFW100M-13.</title>
        <authorList>
            <person name="Heo J."/>
            <person name="Kim S.-J."/>
            <person name="Kim J.-S."/>
            <person name="Hong S.-B."/>
            <person name="Kwon S.-W."/>
        </authorList>
    </citation>
    <scope>NUCLEOTIDE SEQUENCE [LARGE SCALE GENOMIC DNA]</scope>
    <source>
        <strain evidence="8 9">DFW100M-13</strain>
    </source>
</reference>
<dbReference type="PANTHER" id="PTHR37311:SF1">
    <property type="entry name" value="2-PHOSPHOSULFOLACTATE PHOSPHATASE-RELATED"/>
    <property type="match status" value="1"/>
</dbReference>
<dbReference type="Proteomes" id="UP000293995">
    <property type="component" value="Chromosome"/>
</dbReference>
<comment type="catalytic activity">
    <reaction evidence="7">
        <text>(2R)-O-phospho-3-sulfolactate + H2O = (2R)-3-sulfolactate + phosphate</text>
        <dbReference type="Rhea" id="RHEA:23416"/>
        <dbReference type="ChEBI" id="CHEBI:15377"/>
        <dbReference type="ChEBI" id="CHEBI:15597"/>
        <dbReference type="ChEBI" id="CHEBI:43474"/>
        <dbReference type="ChEBI" id="CHEBI:58738"/>
        <dbReference type="EC" id="3.1.3.71"/>
    </reaction>
</comment>
<evidence type="ECO:0000256" key="3">
    <source>
        <dbReference type="ARBA" id="ARBA00012953"/>
    </source>
</evidence>
<dbReference type="EMBL" id="CP035494">
    <property type="protein sequence ID" value="QAY60215.1"/>
    <property type="molecule type" value="Genomic_DNA"/>
</dbReference>
<evidence type="ECO:0000256" key="5">
    <source>
        <dbReference type="ARBA" id="ARBA00022801"/>
    </source>
</evidence>
<dbReference type="Gene3D" id="3.90.1560.10">
    <property type="entry name" value="ComB-like"/>
    <property type="match status" value="1"/>
</dbReference>
<evidence type="ECO:0000256" key="1">
    <source>
        <dbReference type="ARBA" id="ARBA00001946"/>
    </source>
</evidence>
<evidence type="ECO:0000256" key="2">
    <source>
        <dbReference type="ARBA" id="ARBA00009997"/>
    </source>
</evidence>
<name>A0A4P6ED89_9MICO</name>
<dbReference type="SUPFAM" id="SSF142823">
    <property type="entry name" value="ComB-like"/>
    <property type="match status" value="1"/>
</dbReference>
<dbReference type="GO" id="GO:0050532">
    <property type="term" value="F:2-phosphosulfolactate phosphatase activity"/>
    <property type="evidence" value="ECO:0007669"/>
    <property type="project" value="UniProtKB-EC"/>
</dbReference>
<dbReference type="RefSeq" id="WP_129389159.1">
    <property type="nucleotide sequence ID" value="NZ_CP035494.1"/>
</dbReference>
<dbReference type="KEGG" id="mprt:ET475_09595"/>
<evidence type="ECO:0000256" key="7">
    <source>
        <dbReference type="ARBA" id="ARBA00033711"/>
    </source>
</evidence>
<dbReference type="AlphaFoldDB" id="A0A4P6ED89"/>
<evidence type="ECO:0000313" key="9">
    <source>
        <dbReference type="Proteomes" id="UP000293995"/>
    </source>
</evidence>